<reference evidence="3" key="1">
    <citation type="submission" date="2022-11" db="EMBL/GenBank/DDBJ databases">
        <title>Genome Sequence of Cubamyces cubensis.</title>
        <authorList>
            <person name="Buettner E."/>
        </authorList>
    </citation>
    <scope>NUCLEOTIDE SEQUENCE</scope>
    <source>
        <strain evidence="3">MPL-01</strain>
    </source>
</reference>
<evidence type="ECO:0000313" key="3">
    <source>
        <dbReference type="EMBL" id="KAJ8495412.1"/>
    </source>
</evidence>
<name>A0AAD7U1K6_9APHY</name>
<dbReference type="Pfam" id="PF20411">
    <property type="entry name" value="DUF6697"/>
    <property type="match status" value="1"/>
</dbReference>
<dbReference type="EMBL" id="JAPEVG010000024">
    <property type="protein sequence ID" value="KAJ8495412.1"/>
    <property type="molecule type" value="Genomic_DNA"/>
</dbReference>
<organism evidence="3 4">
    <name type="scientific">Trametes cubensis</name>
    <dbReference type="NCBI Taxonomy" id="1111947"/>
    <lineage>
        <taxon>Eukaryota</taxon>
        <taxon>Fungi</taxon>
        <taxon>Dikarya</taxon>
        <taxon>Basidiomycota</taxon>
        <taxon>Agaricomycotina</taxon>
        <taxon>Agaricomycetes</taxon>
        <taxon>Polyporales</taxon>
        <taxon>Polyporaceae</taxon>
        <taxon>Trametes</taxon>
    </lineage>
</organism>
<dbReference type="AlphaFoldDB" id="A0AAD7U1K6"/>
<feature type="domain" description="DUF6697" evidence="2">
    <location>
        <begin position="359"/>
        <end position="555"/>
    </location>
</feature>
<feature type="region of interest" description="Disordered" evidence="1">
    <location>
        <begin position="97"/>
        <end position="131"/>
    </location>
</feature>
<evidence type="ECO:0000256" key="1">
    <source>
        <dbReference type="SAM" id="MobiDB-lite"/>
    </source>
</evidence>
<feature type="compositionally biased region" description="Basic and acidic residues" evidence="1">
    <location>
        <begin position="259"/>
        <end position="271"/>
    </location>
</feature>
<evidence type="ECO:0000313" key="4">
    <source>
        <dbReference type="Proteomes" id="UP001215151"/>
    </source>
</evidence>
<dbReference type="InterPro" id="IPR046520">
    <property type="entry name" value="DUF6697"/>
</dbReference>
<accession>A0AAD7U1K6</accession>
<feature type="region of interest" description="Disordered" evidence="1">
    <location>
        <begin position="148"/>
        <end position="205"/>
    </location>
</feature>
<proteinExistence type="predicted"/>
<sequence length="559" mass="61539">MPAQSLSGVRAGSVWSIVLTCDRAWMWYEGKEDAEAAATTAPAVHAGIGDADLIEIVCHFASDMQPLAAITSEPWHMAVDEAGGISRNKNQLGTREHPLELSDSDGDVPGPTTFKLPQGSSDPRVKAKTSPARRKTYLGIIELTDSEGEEEENIKPLASKHSPQRISTRGKRGLAAQGRRASTSSHTGRKQRKVSNPSDVKNESVDWIGDGKKFHLDNFAVQAGLKVEAQVLKSEDIKMALDDIELPPNCRSDATLLKAEPRLKEEPKVDVSEPALPLADTHPASERHAHSSSPAPKEEPLPATLGDSELRGAVAKLINPKAEVKKELRLDDDDVLRLLDPSALAPYPISLPMDLRSTTISRDKLSKRYGGSAMDTFPTPSAHKLAEHGRKNFMCINLSLWNPNGPQVPGHGGLFFTTAEEDDTWAREADGRPTVYTVFARLRSNEWLYLGQYELHSAPNLSAQQWCALSPYVRACWTKNICKKNWGARVRARIHLRTTLGHEPSRDEVDSARGNFAHVTPEQINSAFVAGEEYIETWSMKCVGYDEDFQKEIVELARG</sequence>
<dbReference type="Proteomes" id="UP001215151">
    <property type="component" value="Unassembled WGS sequence"/>
</dbReference>
<gene>
    <name evidence="3" type="ORF">ONZ51_g1710</name>
</gene>
<feature type="region of interest" description="Disordered" evidence="1">
    <location>
        <begin position="258"/>
        <end position="305"/>
    </location>
</feature>
<evidence type="ECO:0000259" key="2">
    <source>
        <dbReference type="Pfam" id="PF20411"/>
    </source>
</evidence>
<comment type="caution">
    <text evidence="3">The sequence shown here is derived from an EMBL/GenBank/DDBJ whole genome shotgun (WGS) entry which is preliminary data.</text>
</comment>
<keyword evidence="4" id="KW-1185">Reference proteome</keyword>
<protein>
    <recommendedName>
        <fullName evidence="2">DUF6697 domain-containing protein</fullName>
    </recommendedName>
</protein>